<evidence type="ECO:0000256" key="1">
    <source>
        <dbReference type="SAM" id="Phobius"/>
    </source>
</evidence>
<feature type="transmembrane region" description="Helical" evidence="1">
    <location>
        <begin position="138"/>
        <end position="160"/>
    </location>
</feature>
<evidence type="ECO:0000313" key="2">
    <source>
        <dbReference type="EMBL" id="OTF70459.1"/>
    </source>
</evidence>
<dbReference type="PANTHER" id="PTHR45720">
    <property type="entry name" value="CHLORIDE CHANNEL PROTEIN 2"/>
    <property type="match status" value="1"/>
</dbReference>
<evidence type="ECO:0000313" key="3">
    <source>
        <dbReference type="Proteomes" id="UP000194236"/>
    </source>
</evidence>
<keyword evidence="3" id="KW-1185">Reference proteome</keyword>
<protein>
    <submittedName>
        <fullName evidence="2">Uncharacterized protein</fullName>
    </submittedName>
</protein>
<organism evidence="2 3">
    <name type="scientific">Euroglyphus maynei</name>
    <name type="common">Mayne's house dust mite</name>
    <dbReference type="NCBI Taxonomy" id="6958"/>
    <lineage>
        <taxon>Eukaryota</taxon>
        <taxon>Metazoa</taxon>
        <taxon>Ecdysozoa</taxon>
        <taxon>Arthropoda</taxon>
        <taxon>Chelicerata</taxon>
        <taxon>Arachnida</taxon>
        <taxon>Acari</taxon>
        <taxon>Acariformes</taxon>
        <taxon>Sarcoptiformes</taxon>
        <taxon>Astigmata</taxon>
        <taxon>Psoroptidia</taxon>
        <taxon>Analgoidea</taxon>
        <taxon>Pyroglyphidae</taxon>
        <taxon>Pyroglyphinae</taxon>
        <taxon>Euroglyphus</taxon>
    </lineage>
</organism>
<keyword evidence="1" id="KW-0472">Membrane</keyword>
<dbReference type="InterPro" id="IPR050970">
    <property type="entry name" value="Cl_channel_volt-gated"/>
</dbReference>
<name>A0A1Y3APU0_EURMA</name>
<comment type="caution">
    <text evidence="2">The sequence shown here is derived from an EMBL/GenBank/DDBJ whole genome shotgun (WGS) entry which is preliminary data.</text>
</comment>
<gene>
    <name evidence="2" type="ORF">BLA29_008328</name>
</gene>
<keyword evidence="1" id="KW-0812">Transmembrane</keyword>
<dbReference type="PANTHER" id="PTHR45720:SF10">
    <property type="entry name" value="CHLORIDE CHANNEL PROTEIN 2"/>
    <property type="match status" value="1"/>
</dbReference>
<sequence>MSVSFPPLMGQYMASILSNPQTFKELFSNITWDVHGSNDSNHLIMVKHWSTNHTNIYTNLIITILNTVGLMNVCMQFIYNITNGKIKLKIVLDVHSGIDNTSSKWIICAKYIGAAFGRLIGEIMAACFPGGISFSGYTIPIVPGGYSVVGMAIIIMFFTYKKEKT</sequence>
<proteinExistence type="predicted"/>
<dbReference type="GO" id="GO:0005247">
    <property type="term" value="F:voltage-gated chloride channel activity"/>
    <property type="evidence" value="ECO:0007669"/>
    <property type="project" value="TreeGrafter"/>
</dbReference>
<dbReference type="AlphaFoldDB" id="A0A1Y3APU0"/>
<accession>A0A1Y3APU0</accession>
<dbReference type="GO" id="GO:0005886">
    <property type="term" value="C:plasma membrane"/>
    <property type="evidence" value="ECO:0007669"/>
    <property type="project" value="TreeGrafter"/>
</dbReference>
<feature type="transmembrane region" description="Helical" evidence="1">
    <location>
        <begin position="56"/>
        <end position="79"/>
    </location>
</feature>
<feature type="transmembrane region" description="Helical" evidence="1">
    <location>
        <begin position="111"/>
        <end position="132"/>
    </location>
</feature>
<keyword evidence="1" id="KW-1133">Transmembrane helix</keyword>
<dbReference type="OrthoDB" id="4564at2759"/>
<dbReference type="Proteomes" id="UP000194236">
    <property type="component" value="Unassembled WGS sequence"/>
</dbReference>
<reference evidence="2 3" key="1">
    <citation type="submission" date="2017-03" db="EMBL/GenBank/DDBJ databases">
        <title>Genome Survey of Euroglyphus maynei.</title>
        <authorList>
            <person name="Arlian L.G."/>
            <person name="Morgan M.S."/>
            <person name="Rider S.D."/>
        </authorList>
    </citation>
    <scope>NUCLEOTIDE SEQUENCE [LARGE SCALE GENOMIC DNA]</scope>
    <source>
        <strain evidence="2">Arlian Lab</strain>
        <tissue evidence="2">Whole body</tissue>
    </source>
</reference>
<dbReference type="EMBL" id="MUJZ01065672">
    <property type="protein sequence ID" value="OTF70459.1"/>
    <property type="molecule type" value="Genomic_DNA"/>
</dbReference>